<evidence type="ECO:0000313" key="2">
    <source>
        <dbReference type="Proteomes" id="UP000620147"/>
    </source>
</evidence>
<gene>
    <name evidence="1" type="ORF">BUFA31_08600</name>
</gene>
<evidence type="ECO:0000313" key="1">
    <source>
        <dbReference type="EMBL" id="GFO87696.1"/>
    </source>
</evidence>
<proteinExistence type="predicted"/>
<reference evidence="1 2" key="1">
    <citation type="submission" date="2020-06" db="EMBL/GenBank/DDBJ databases">
        <title>Characterization of fructooligosaccharide metabolism and fructooligosaccharide-degrading enzymes in human commensal butyrate producers.</title>
        <authorList>
            <person name="Tanno H."/>
            <person name="Fujii T."/>
            <person name="Hirano K."/>
            <person name="Maeno S."/>
            <person name="Tonozuka T."/>
            <person name="Sakamoto M."/>
            <person name="Ohkuma M."/>
            <person name="Tochio T."/>
            <person name="Endo A."/>
        </authorList>
    </citation>
    <scope>NUCLEOTIDE SEQUENCE [LARGE SCALE GENOMIC DNA]</scope>
    <source>
        <strain evidence="1 2">JCM 31056</strain>
    </source>
</reference>
<comment type="caution">
    <text evidence="1">The sequence shown here is derived from an EMBL/GenBank/DDBJ whole genome shotgun (WGS) entry which is preliminary data.</text>
</comment>
<organism evidence="1 2">
    <name type="scientific">Butyricicoccus faecihominis</name>
    <dbReference type="NCBI Taxonomy" id="1712515"/>
    <lineage>
        <taxon>Bacteria</taxon>
        <taxon>Bacillati</taxon>
        <taxon>Bacillota</taxon>
        <taxon>Clostridia</taxon>
        <taxon>Eubacteriales</taxon>
        <taxon>Butyricicoccaceae</taxon>
        <taxon>Butyricicoccus</taxon>
    </lineage>
</organism>
<protein>
    <submittedName>
        <fullName evidence="1">Uncharacterized protein</fullName>
    </submittedName>
</protein>
<dbReference type="EMBL" id="BLYJ01000008">
    <property type="protein sequence ID" value="GFO87696.1"/>
    <property type="molecule type" value="Genomic_DNA"/>
</dbReference>
<dbReference type="RefSeq" id="WP_188886161.1">
    <property type="nucleotide sequence ID" value="NZ_BLYJ01000008.1"/>
</dbReference>
<accession>A0ABQ1DY89</accession>
<dbReference type="Proteomes" id="UP000620147">
    <property type="component" value="Unassembled WGS sequence"/>
</dbReference>
<name>A0ABQ1DY89_9FIRM</name>
<sequence>MSNSILYYPTIEFRHEDYQWLWNAALFADKIYRIVPPGYELNEPQNIRELCSTGEIGIPLSPVPYSKEASEEFSKFMDENHRKAAALSLIEDDETEYIRIHSSKMDVKLLQDIFFKLKHIDEDENWLYASPHTVNFYMTFLANHIAKKNSLSLWTRNQELWTTSTYFLYGGALQDDYRPGKEYIEPSTEALVSIMIPDIFPQDLLHVPPTDILRFREKRKDERNQFLNAIKTLRNELAQADAPEVIEAIINDEKKKIDSAANEYRKSMDILRVAKFGGILTTVITVAADVLGYCSNFPDLYKGAIESSGLWAGILTGIFEKRVGNINNPYTYLAQIKSTFSYYPGASKLFGGQPQIAKYNYTLYRGFEEFIND</sequence>
<keyword evidence="2" id="KW-1185">Reference proteome</keyword>